<name>A0A0F7L3W1_9VIRU</name>
<protein>
    <submittedName>
        <fullName evidence="1">Uncharacterized protein</fullName>
    </submittedName>
</protein>
<reference evidence="1" key="2">
    <citation type="submission" date="2015-03" db="EMBL/GenBank/DDBJ databases">
        <authorList>
            <person name="Chow C.-E.T."/>
            <person name="Winget D.M."/>
            <person name="White R.A.III."/>
            <person name="Hallam S.J."/>
            <person name="Suttle C.A."/>
        </authorList>
    </citation>
    <scope>NUCLEOTIDE SEQUENCE</scope>
    <source>
        <strain evidence="1">Anoxic2_1</strain>
    </source>
</reference>
<reference evidence="1" key="1">
    <citation type="journal article" date="2015" name="Front. Microbiol.">
        <title>Combining genomic sequencing methods to explore viral diversity and reveal potential virus-host interactions.</title>
        <authorList>
            <person name="Chow C.E."/>
            <person name="Winget D.M."/>
            <person name="White R.A.III."/>
            <person name="Hallam S.J."/>
            <person name="Suttle C.A."/>
        </authorList>
    </citation>
    <scope>NUCLEOTIDE SEQUENCE</scope>
    <source>
        <strain evidence="1">Anoxic2_1</strain>
    </source>
</reference>
<accession>A0A0F7L3W1</accession>
<evidence type="ECO:0000313" key="1">
    <source>
        <dbReference type="EMBL" id="AKH46635.1"/>
    </source>
</evidence>
<sequence length="49" mass="5236">MLLRHGSHEQMQKRYRIAPGGGLSTIHRSACLTGPLPLCARIAGGVRPA</sequence>
<organism evidence="1">
    <name type="scientific">uncultured marine virus</name>
    <dbReference type="NCBI Taxonomy" id="186617"/>
    <lineage>
        <taxon>Viruses</taxon>
        <taxon>environmental samples</taxon>
    </lineage>
</organism>
<proteinExistence type="predicted"/>
<dbReference type="EMBL" id="KR029585">
    <property type="protein sequence ID" value="AKH46635.1"/>
    <property type="molecule type" value="Genomic_DNA"/>
</dbReference>